<protein>
    <submittedName>
        <fullName evidence="4">DUF148 domain-containing protein</fullName>
    </submittedName>
</protein>
<dbReference type="Proteomes" id="UP000095287">
    <property type="component" value="Unplaced"/>
</dbReference>
<keyword evidence="3" id="KW-1185">Reference proteome</keyword>
<feature type="chain" id="PRO_5009312295" evidence="2">
    <location>
        <begin position="21"/>
        <end position="280"/>
    </location>
</feature>
<sequence>MRHLILFTAVLGLSVPQTVPNNGYTWNLWLSGFEDVAHMLISERFPSVKQFITVYIDASLNDQEAQRKVEHWAAQQSLADQEKYRNLVNVLNQTHANLVTVVREGFNRPGVLSPQSQNVIRAIQRIENDRYLTIREEQRQISAMLDGITYYIQSELRQFDHKAVEVFVQRYGMPTIGDRPLFNLWDTGNGAATWNGNVGGPPTNPGAGDNWNGGNGNPGPTPNWGSPDATQTGATKDNWGSPGTTQDGPKDNWGSPDSPGTGQTDNWGVTDQGDSGWASL</sequence>
<organism evidence="3 4">
    <name type="scientific">Steinernema glaseri</name>
    <dbReference type="NCBI Taxonomy" id="37863"/>
    <lineage>
        <taxon>Eukaryota</taxon>
        <taxon>Metazoa</taxon>
        <taxon>Ecdysozoa</taxon>
        <taxon>Nematoda</taxon>
        <taxon>Chromadorea</taxon>
        <taxon>Rhabditida</taxon>
        <taxon>Tylenchina</taxon>
        <taxon>Panagrolaimomorpha</taxon>
        <taxon>Strongyloidoidea</taxon>
        <taxon>Steinernematidae</taxon>
        <taxon>Steinernema</taxon>
    </lineage>
</organism>
<dbReference type="WBParaSite" id="L893_g17559.t1">
    <property type="protein sequence ID" value="L893_g17559.t1"/>
    <property type="gene ID" value="L893_g17559"/>
</dbReference>
<evidence type="ECO:0000313" key="4">
    <source>
        <dbReference type="WBParaSite" id="L893_g17559.t1"/>
    </source>
</evidence>
<reference evidence="4" key="1">
    <citation type="submission" date="2016-11" db="UniProtKB">
        <authorList>
            <consortium name="WormBaseParasite"/>
        </authorList>
    </citation>
    <scope>IDENTIFICATION</scope>
</reference>
<accession>A0A1I7YL88</accession>
<evidence type="ECO:0000256" key="2">
    <source>
        <dbReference type="SAM" id="SignalP"/>
    </source>
</evidence>
<dbReference type="AlphaFoldDB" id="A0A1I7YL88"/>
<name>A0A1I7YL88_9BILA</name>
<feature type="compositionally biased region" description="Polar residues" evidence="1">
    <location>
        <begin position="258"/>
        <end position="273"/>
    </location>
</feature>
<evidence type="ECO:0000256" key="1">
    <source>
        <dbReference type="SAM" id="MobiDB-lite"/>
    </source>
</evidence>
<feature type="region of interest" description="Disordered" evidence="1">
    <location>
        <begin position="193"/>
        <end position="280"/>
    </location>
</feature>
<feature type="signal peptide" evidence="2">
    <location>
        <begin position="1"/>
        <end position="20"/>
    </location>
</feature>
<evidence type="ECO:0000313" key="3">
    <source>
        <dbReference type="Proteomes" id="UP000095287"/>
    </source>
</evidence>
<proteinExistence type="predicted"/>
<keyword evidence="2" id="KW-0732">Signal</keyword>